<feature type="compositionally biased region" description="Basic and acidic residues" evidence="5">
    <location>
        <begin position="18"/>
        <end position="41"/>
    </location>
</feature>
<evidence type="ECO:0000313" key="8">
    <source>
        <dbReference type="Proteomes" id="UP000444721"/>
    </source>
</evidence>
<accession>A0A6A5BTA2</accession>
<evidence type="ECO:0000256" key="1">
    <source>
        <dbReference type="ARBA" id="ARBA00010578"/>
    </source>
</evidence>
<organism evidence="7 8">
    <name type="scientific">Naegleria fowleri</name>
    <name type="common">Brain eating amoeba</name>
    <dbReference type="NCBI Taxonomy" id="5763"/>
    <lineage>
        <taxon>Eukaryota</taxon>
        <taxon>Discoba</taxon>
        <taxon>Heterolobosea</taxon>
        <taxon>Tetramitia</taxon>
        <taxon>Eutetramitia</taxon>
        <taxon>Vahlkampfiidae</taxon>
        <taxon>Naegleria</taxon>
    </lineage>
</organism>
<feature type="region of interest" description="Disordered" evidence="5">
    <location>
        <begin position="1"/>
        <end position="65"/>
    </location>
</feature>
<dbReference type="VEuPathDB" id="AmoebaDB:NF0063090"/>
<dbReference type="EMBL" id="VFQX01000034">
    <property type="protein sequence ID" value="KAF0977454.1"/>
    <property type="molecule type" value="Genomic_DNA"/>
</dbReference>
<sequence length="1045" mass="120740">MSRKEDGQKKPASSSNKLSEKTKDLNEDHQGTETLSSKKEEEELDENFDDWVFDDDEDSENTVDEKEILESVPETWRQASMIEEVLERRQLHKDAQGGSIKKQKNSTDQDICEDPLDLVRNLQLSKLKNGLNPYEEGFVPTKYIASFHSKFSFEILKKSRITCRQRKEAQSRKLRQFVQDNLEKYIYLKDKLEEFFIGDREGRNIFNDTAVQVLEESFNSLQTAAKALFSPIIKTQQLSEEIRSMTVIVDKLKFLFVIPSEIKENRERKEYKKIILDYKKAKYFIRNSSSKILKSLYTQILRQVSEVRTDLFSKLKDPSISIDQKDRYIGYLYMLDAKEADPISFFIFHQFNYIVSQIQDLENGDLEGVDNMLFEEGILWSLDSFIGKTQFKPSTSFTLYVETVKKLCDLLYENLQLFWRFSKYSLEDKYKQERIGNKKNIQVVKSQERDRQVQKEAEILGLFNEIYSTFSILIRELFEKMDTNEISQPHTEEALQYFSTKLLSTSEFKIQTKFIKPLYSFVQEMKNDITTQYCLRTISKIQDLHECEDWILIKESNTTKLPLIFMRYIYSLIDILNSIMTHAEDCKDVKTLFIEALMSFADCIYTLAEDLDQNDILTSLQSSSAQYTSITSIGHRTADQRLLLMVRNLFFLTKSDGGLDKMIHSFSEKILTKDNSCEEQGDDEEDLEDIDFDDIDLENIPQSYSKPKEDFRDSDLVKNVFDIFEKLSNIVLNKWLRRKITSLSAIIRKGVLNPGFKWSNMLNPTTVRSYIIETLLGLTLIHHEIIDMKAKTSFTNTICRELKIGLLDTLNDCCLRLPEDICLNGCLQLDIEVTFFDECLSCFDTEESISIFSKIRRKLITFHEELDNISDVNSQLSKTKQDVINKYKEKTAQQLAGFNNSLCSRDVKEPIRRTTVNTLTVKLPTTDNASFNREESRTEDLGLTFGLKQKRIQATALKEGKVSTTPKTSKVNRSANSSTDTPDNIIRKSMRQLDAASAGNTEARSPATTTSPNVISTPTAPKKTLAMASVTKRTPSSSLNPQKKQ</sequence>
<dbReference type="InterPro" id="IPR029175">
    <property type="entry name" value="EXOC2/Sec5"/>
</dbReference>
<dbReference type="GO" id="GO:0015031">
    <property type="term" value="P:protein transport"/>
    <property type="evidence" value="ECO:0007669"/>
    <property type="project" value="UniProtKB-KW"/>
</dbReference>
<evidence type="ECO:0000313" key="7">
    <source>
        <dbReference type="EMBL" id="KAF0977454.1"/>
    </source>
</evidence>
<dbReference type="PANTHER" id="PTHR13043:SF1">
    <property type="entry name" value="EXOCYST COMPLEX COMPONENT 2"/>
    <property type="match status" value="1"/>
</dbReference>
<feature type="domain" description="Exocyst complex component EXOC2/Sec5 N-terminal" evidence="6">
    <location>
        <begin position="714"/>
        <end position="898"/>
    </location>
</feature>
<dbReference type="OMA" id="RMWMDVD"/>
<comment type="similarity">
    <text evidence="1 4">Belongs to the SEC5 family.</text>
</comment>
<protein>
    <recommendedName>
        <fullName evidence="4">Exocyst complex component</fullName>
    </recommendedName>
</protein>
<name>A0A6A5BTA2_NAEFO</name>
<gene>
    <name evidence="7" type="ORF">FDP41_003446</name>
</gene>
<evidence type="ECO:0000256" key="5">
    <source>
        <dbReference type="SAM" id="MobiDB-lite"/>
    </source>
</evidence>
<comment type="caution">
    <text evidence="7">The sequence shown here is derived from an EMBL/GenBank/DDBJ whole genome shotgun (WGS) entry which is preliminary data.</text>
</comment>
<dbReference type="InterPro" id="IPR039481">
    <property type="entry name" value="EXOC2/Sec5_N_dom"/>
</dbReference>
<keyword evidence="3 4" id="KW-0268">Exocytosis</keyword>
<keyword evidence="8" id="KW-1185">Reference proteome</keyword>
<dbReference type="GO" id="GO:0000145">
    <property type="term" value="C:exocyst"/>
    <property type="evidence" value="ECO:0007669"/>
    <property type="project" value="UniProtKB-UniRule"/>
</dbReference>
<dbReference type="VEuPathDB" id="AmoebaDB:NfTy_071290"/>
<dbReference type="Pfam" id="PF15469">
    <property type="entry name" value="Sec5"/>
    <property type="match status" value="2"/>
</dbReference>
<reference evidence="7 8" key="1">
    <citation type="journal article" date="2019" name="Sci. Rep.">
        <title>Nanopore sequencing improves the draft genome of the human pathogenic amoeba Naegleria fowleri.</title>
        <authorList>
            <person name="Liechti N."/>
            <person name="Schurch N."/>
            <person name="Bruggmann R."/>
            <person name="Wittwer M."/>
        </authorList>
    </citation>
    <scope>NUCLEOTIDE SEQUENCE [LARGE SCALE GENOMIC DNA]</scope>
    <source>
        <strain evidence="7 8">ATCC 30894</strain>
    </source>
</reference>
<evidence type="ECO:0000256" key="3">
    <source>
        <dbReference type="ARBA" id="ARBA00022483"/>
    </source>
</evidence>
<dbReference type="Proteomes" id="UP000444721">
    <property type="component" value="Unassembled WGS sequence"/>
</dbReference>
<dbReference type="GeneID" id="68110664"/>
<keyword evidence="4" id="KW-0653">Protein transport</keyword>
<comment type="subunit">
    <text evidence="4">Component of the exocyst complex.</text>
</comment>
<feature type="compositionally biased region" description="Polar residues" evidence="5">
    <location>
        <begin position="962"/>
        <end position="982"/>
    </location>
</feature>
<comment type="function">
    <text evidence="4">Component of the exocyst complex involved in the docking of exocytic vesicles with fusion sites on the plasma membrane.</text>
</comment>
<dbReference type="VEuPathDB" id="AmoebaDB:NF0063080"/>
<evidence type="ECO:0000256" key="2">
    <source>
        <dbReference type="ARBA" id="ARBA00022448"/>
    </source>
</evidence>
<keyword evidence="2 4" id="KW-0813">Transport</keyword>
<feature type="compositionally biased region" description="Polar residues" evidence="5">
    <location>
        <begin position="1031"/>
        <end position="1045"/>
    </location>
</feature>
<dbReference type="VEuPathDB" id="AmoebaDB:FDP41_003446"/>
<evidence type="ECO:0000256" key="4">
    <source>
        <dbReference type="RuleBase" id="RU365069"/>
    </source>
</evidence>
<feature type="region of interest" description="Disordered" evidence="5">
    <location>
        <begin position="957"/>
        <end position="1045"/>
    </location>
</feature>
<feature type="compositionally biased region" description="Polar residues" evidence="5">
    <location>
        <begin position="998"/>
        <end position="1019"/>
    </location>
</feature>
<dbReference type="OrthoDB" id="26242at2759"/>
<feature type="compositionally biased region" description="Acidic residues" evidence="5">
    <location>
        <begin position="42"/>
        <end position="62"/>
    </location>
</feature>
<feature type="domain" description="Exocyst complex component EXOC2/Sec5 N-terminal" evidence="6">
    <location>
        <begin position="113"/>
        <end position="669"/>
    </location>
</feature>
<dbReference type="PANTHER" id="PTHR13043">
    <property type="entry name" value="EXOCYST COMPLEX COMPONENT SEC5"/>
    <property type="match status" value="1"/>
</dbReference>
<evidence type="ECO:0000259" key="6">
    <source>
        <dbReference type="Pfam" id="PF15469"/>
    </source>
</evidence>
<dbReference type="RefSeq" id="XP_044562167.1">
    <property type="nucleotide sequence ID" value="XM_044706751.1"/>
</dbReference>
<dbReference type="GO" id="GO:0006893">
    <property type="term" value="P:Golgi to plasma membrane transport"/>
    <property type="evidence" value="ECO:0007669"/>
    <property type="project" value="UniProtKB-UniRule"/>
</dbReference>
<dbReference type="AlphaFoldDB" id="A0A6A5BTA2"/>
<proteinExistence type="inferred from homology"/>
<dbReference type="GO" id="GO:0006887">
    <property type="term" value="P:exocytosis"/>
    <property type="evidence" value="ECO:0007669"/>
    <property type="project" value="UniProtKB-KW"/>
</dbReference>